<name>A0A975F0U5_9SPIR</name>
<dbReference type="PANTHER" id="PTHR35811">
    <property type="entry name" value="SLR1870 PROTEIN"/>
    <property type="match status" value="1"/>
</dbReference>
<dbReference type="PANTHER" id="PTHR35811:SF1">
    <property type="entry name" value="HTH OST-TYPE DOMAIN-CONTAINING PROTEIN"/>
    <property type="match status" value="1"/>
</dbReference>
<dbReference type="InterPro" id="IPR025605">
    <property type="entry name" value="OST-HTH/LOTUS_dom"/>
</dbReference>
<dbReference type="EMBL" id="CP054257">
    <property type="protein sequence ID" value="QTQ12381.1"/>
    <property type="molecule type" value="Genomic_DNA"/>
</dbReference>
<dbReference type="Pfam" id="PF12872">
    <property type="entry name" value="OST-HTH"/>
    <property type="match status" value="1"/>
</dbReference>
<evidence type="ECO:0000313" key="4">
    <source>
        <dbReference type="Proteomes" id="UP000671995"/>
    </source>
</evidence>
<accession>A0A975F0U5</accession>
<dbReference type="CDD" id="cd11297">
    <property type="entry name" value="PIN_LabA-like_N_1"/>
    <property type="match status" value="1"/>
</dbReference>
<protein>
    <submittedName>
        <fullName evidence="3">NYN domain-containing protein</fullName>
    </submittedName>
</protein>
<dbReference type="PROSITE" id="PS51644">
    <property type="entry name" value="HTH_OST"/>
    <property type="match status" value="1"/>
</dbReference>
<dbReference type="Gene3D" id="3.30.420.610">
    <property type="entry name" value="LOTUS domain-like"/>
    <property type="match status" value="1"/>
</dbReference>
<organism evidence="3 4">
    <name type="scientific">Treponema parvum</name>
    <dbReference type="NCBI Taxonomy" id="138851"/>
    <lineage>
        <taxon>Bacteria</taxon>
        <taxon>Pseudomonadati</taxon>
        <taxon>Spirochaetota</taxon>
        <taxon>Spirochaetia</taxon>
        <taxon>Spirochaetales</taxon>
        <taxon>Treponemataceae</taxon>
        <taxon>Treponema</taxon>
    </lineage>
</organism>
<feature type="region of interest" description="Disordered" evidence="1">
    <location>
        <begin position="151"/>
        <end position="185"/>
    </location>
</feature>
<reference evidence="3" key="1">
    <citation type="submission" date="2020-05" db="EMBL/GenBank/DDBJ databases">
        <authorList>
            <person name="Zeng H."/>
            <person name="Chan Y.K."/>
            <person name="Watt R.M."/>
        </authorList>
    </citation>
    <scope>NUCLEOTIDE SEQUENCE</scope>
    <source>
        <strain evidence="3">ATCC 700773</strain>
    </source>
</reference>
<sequence length="271" mass="30812">MIDIEGQKKIAVLIDADNTPYNKLAAILQEIAVHGHIITKRAYGDFSSTHLKHWKDVLNENAILPVQQFSYTKGKNSSDSAMIIDAMDLLYTEKYDAFVLVSSDSDFTKLASRLRESQEFVFGVGQKKTPVSFIKACDDFIYIENLTEEPETATETPVSRQEENLQKRAPQAETAKQDSKNRANRMSDRQFRQIYRLLTNAYEKYADDNGWANVSAAGSLFKRMDPGFDTRDFGFRKLSDLIEYLKDDFEITKVAGANGRGMTILYRPKAM</sequence>
<dbReference type="CDD" id="cd10146">
    <property type="entry name" value="LabA_like_C"/>
    <property type="match status" value="1"/>
</dbReference>
<dbReference type="Pfam" id="PF01936">
    <property type="entry name" value="NYN"/>
    <property type="match status" value="1"/>
</dbReference>
<dbReference type="AlphaFoldDB" id="A0A975F0U5"/>
<dbReference type="Gene3D" id="3.40.50.1010">
    <property type="entry name" value="5'-nuclease"/>
    <property type="match status" value="1"/>
</dbReference>
<dbReference type="InterPro" id="IPR021139">
    <property type="entry name" value="NYN"/>
</dbReference>
<dbReference type="Proteomes" id="UP000671995">
    <property type="component" value="Chromosome"/>
</dbReference>
<dbReference type="InterPro" id="IPR041966">
    <property type="entry name" value="LOTUS-like"/>
</dbReference>
<feature type="compositionally biased region" description="Basic and acidic residues" evidence="1">
    <location>
        <begin position="175"/>
        <end position="185"/>
    </location>
</feature>
<gene>
    <name evidence="3" type="ORF">HRI96_09320</name>
</gene>
<proteinExistence type="predicted"/>
<evidence type="ECO:0000259" key="2">
    <source>
        <dbReference type="PROSITE" id="PS51644"/>
    </source>
</evidence>
<reference evidence="3" key="2">
    <citation type="journal article" date="2021" name="Microbiol. Resour. Announc.">
        <title>Complete Genome Sequences of Three Human Oral Treponema parvum Isolates.</title>
        <authorList>
            <person name="Zeng H."/>
            <person name="Watt R.M."/>
        </authorList>
    </citation>
    <scope>NUCLEOTIDE SEQUENCE</scope>
    <source>
        <strain evidence="3">ATCC 700773</strain>
    </source>
</reference>
<feature type="domain" description="HTH OST-type" evidence="2">
    <location>
        <begin position="190"/>
        <end position="270"/>
    </location>
</feature>
<evidence type="ECO:0000313" key="3">
    <source>
        <dbReference type="EMBL" id="QTQ12381.1"/>
    </source>
</evidence>
<evidence type="ECO:0000256" key="1">
    <source>
        <dbReference type="SAM" id="MobiDB-lite"/>
    </source>
</evidence>
<dbReference type="RefSeq" id="WP_210117095.1">
    <property type="nucleotide sequence ID" value="NZ_CP054257.1"/>
</dbReference>
<dbReference type="GO" id="GO:0004540">
    <property type="term" value="F:RNA nuclease activity"/>
    <property type="evidence" value="ECO:0007669"/>
    <property type="project" value="InterPro"/>
</dbReference>